<proteinExistence type="predicted"/>
<dbReference type="RefSeq" id="WP_269274669.1">
    <property type="nucleotide sequence ID" value="NZ_JAPVOI010000002.1"/>
</dbReference>
<gene>
    <name evidence="2" type="ORF">O3W52_00760</name>
</gene>
<keyword evidence="3" id="KW-1185">Reference proteome</keyword>
<comment type="caution">
    <text evidence="2">The sequence shown here is derived from an EMBL/GenBank/DDBJ whole genome shotgun (WGS) entry which is preliminary data.</text>
</comment>
<accession>A0ABT4K9Q5</accession>
<evidence type="ECO:0000313" key="3">
    <source>
        <dbReference type="Proteomes" id="UP001079430"/>
    </source>
</evidence>
<feature type="region of interest" description="Disordered" evidence="1">
    <location>
        <begin position="57"/>
        <end position="76"/>
    </location>
</feature>
<reference evidence="2" key="1">
    <citation type="submission" date="2022-10" db="EMBL/GenBank/DDBJ databases">
        <title>Whole genome sequencing of three plant growth promoting bacteria isolated from Vachellia tortilis subsp. raddiana in Morocco.</title>
        <authorList>
            <person name="Hnini M."/>
            <person name="Zouagui R."/>
            <person name="Zouagui H."/>
            <person name="Chemao Elfihri M.-W."/>
            <person name="Ibrahimi A."/>
            <person name="Sbabou L."/>
            <person name="Aurag J."/>
        </authorList>
    </citation>
    <scope>NUCLEOTIDE SEQUENCE</scope>
    <source>
        <strain evidence="2">LMR678</strain>
    </source>
</reference>
<sequence>MPMINPPKESAPFDRQLDCEEALERRFHELTVAAEEAGWRRQDIGYALVSLSENYLGADSDDTEDSGPRRDGYCSNPSQIGTASLHPILYHALRDRQDFCDFEGYKAAVRYYPSRFPAGHIDFALNPKTGEVCAIHACRVIVGRELTKMEIRTTDPQWGTGKADGPRHAALVFYDALLKSGHLEHEIPDDHAFAGEYERDAS</sequence>
<evidence type="ECO:0000313" key="2">
    <source>
        <dbReference type="EMBL" id="MCZ4088685.1"/>
    </source>
</evidence>
<dbReference type="Proteomes" id="UP001079430">
    <property type="component" value="Unassembled WGS sequence"/>
</dbReference>
<dbReference type="EMBL" id="JAPVOI010000002">
    <property type="protein sequence ID" value="MCZ4088685.1"/>
    <property type="molecule type" value="Genomic_DNA"/>
</dbReference>
<name>A0ABT4K9Q5_9HYPH</name>
<protein>
    <submittedName>
        <fullName evidence="2">Uncharacterized protein</fullName>
    </submittedName>
</protein>
<evidence type="ECO:0000256" key="1">
    <source>
        <dbReference type="SAM" id="MobiDB-lite"/>
    </source>
</evidence>
<organism evidence="2 3">
    <name type="scientific">Sinorhizobium psoraleae</name>
    <dbReference type="NCBI Taxonomy" id="520838"/>
    <lineage>
        <taxon>Bacteria</taxon>
        <taxon>Pseudomonadati</taxon>
        <taxon>Pseudomonadota</taxon>
        <taxon>Alphaproteobacteria</taxon>
        <taxon>Hyphomicrobiales</taxon>
        <taxon>Rhizobiaceae</taxon>
        <taxon>Sinorhizobium/Ensifer group</taxon>
        <taxon>Sinorhizobium</taxon>
    </lineage>
</organism>